<feature type="transmembrane region" description="Helical" evidence="1">
    <location>
        <begin position="138"/>
        <end position="156"/>
    </location>
</feature>
<name>A0A7V0MZW2_UNCAE</name>
<proteinExistence type="predicted"/>
<feature type="transmembrane region" description="Helical" evidence="1">
    <location>
        <begin position="12"/>
        <end position="33"/>
    </location>
</feature>
<dbReference type="Proteomes" id="UP000885660">
    <property type="component" value="Unassembled WGS sequence"/>
</dbReference>
<feature type="transmembrane region" description="Helical" evidence="1">
    <location>
        <begin position="168"/>
        <end position="190"/>
    </location>
</feature>
<evidence type="ECO:0000256" key="1">
    <source>
        <dbReference type="SAM" id="Phobius"/>
    </source>
</evidence>
<protein>
    <recommendedName>
        <fullName evidence="3">ABC transporter permease</fullName>
    </recommendedName>
</protein>
<evidence type="ECO:0008006" key="3">
    <source>
        <dbReference type="Google" id="ProtNLM"/>
    </source>
</evidence>
<feature type="non-terminal residue" evidence="2">
    <location>
        <position position="242"/>
    </location>
</feature>
<gene>
    <name evidence="2" type="ORF">ENG47_05030</name>
</gene>
<feature type="transmembrane region" description="Helical" evidence="1">
    <location>
        <begin position="106"/>
        <end position="126"/>
    </location>
</feature>
<comment type="caution">
    <text evidence="2">The sequence shown here is derived from an EMBL/GenBank/DDBJ whole genome shotgun (WGS) entry which is preliminary data.</text>
</comment>
<accession>A0A7V0MZW2</accession>
<dbReference type="GO" id="GO:0005886">
    <property type="term" value="C:plasma membrane"/>
    <property type="evidence" value="ECO:0007669"/>
    <property type="project" value="UniProtKB-SubCell"/>
</dbReference>
<reference evidence="2" key="1">
    <citation type="journal article" date="2020" name="mSystems">
        <title>Genome- and Community-Level Interaction Insights into Carbon Utilization and Element Cycling Functions of Hydrothermarchaeota in Hydrothermal Sediment.</title>
        <authorList>
            <person name="Zhou Z."/>
            <person name="Liu Y."/>
            <person name="Xu W."/>
            <person name="Pan J."/>
            <person name="Luo Z.H."/>
            <person name="Li M."/>
        </authorList>
    </citation>
    <scope>NUCLEOTIDE SEQUENCE [LARGE SCALE GENOMIC DNA]</scope>
    <source>
        <strain evidence="2">HyVt-219</strain>
    </source>
</reference>
<dbReference type="GO" id="GO:0140359">
    <property type="term" value="F:ABC-type transporter activity"/>
    <property type="evidence" value="ECO:0007669"/>
    <property type="project" value="InterPro"/>
</dbReference>
<feature type="transmembrane region" description="Helical" evidence="1">
    <location>
        <begin position="53"/>
        <end position="75"/>
    </location>
</feature>
<dbReference type="EMBL" id="DRBC01000309">
    <property type="protein sequence ID" value="HDN85100.1"/>
    <property type="molecule type" value="Genomic_DNA"/>
</dbReference>
<feature type="transmembrane region" description="Helical" evidence="1">
    <location>
        <begin position="202"/>
        <end position="222"/>
    </location>
</feature>
<sequence length="242" mass="27412">MKILTKRELLSSLYGWGIYGAMFVSFLVSSFIIRNFLKGIGENNIFISSYPLNFPLFISVIVISLYLVIVSAVSISREREQGTLEVLFYGPVSSSSFLLGKYFTDMILYFIITGFSLIYFFGVSLLTNLGFTPILLKAYLLSIFIASCVISFGLFISSLTGRVRSSIIWIIGILIAFLVIWFLQNIFLYFPPEVLSPPLRYVQKALSVAYYFINWVSPFSYLSRGMESIQLGSPKPFLLNIL</sequence>
<dbReference type="AlphaFoldDB" id="A0A7V0MZW2"/>
<dbReference type="PANTHER" id="PTHR43471:SF12">
    <property type="entry name" value="HYPOTHETICAL MEMBRANE PROTEIN, CONSERVED"/>
    <property type="match status" value="1"/>
</dbReference>
<organism evidence="2">
    <name type="scientific">Aerophobetes bacterium</name>
    <dbReference type="NCBI Taxonomy" id="2030807"/>
    <lineage>
        <taxon>Bacteria</taxon>
        <taxon>Candidatus Aerophobota</taxon>
    </lineage>
</organism>
<keyword evidence="1" id="KW-0472">Membrane</keyword>
<evidence type="ECO:0000313" key="2">
    <source>
        <dbReference type="EMBL" id="HDN85100.1"/>
    </source>
</evidence>
<keyword evidence="1" id="KW-1133">Transmembrane helix</keyword>
<dbReference type="Pfam" id="PF12679">
    <property type="entry name" value="ABC2_membrane_2"/>
    <property type="match status" value="1"/>
</dbReference>
<dbReference type="PANTHER" id="PTHR43471">
    <property type="entry name" value="ABC TRANSPORTER PERMEASE"/>
    <property type="match status" value="1"/>
</dbReference>
<keyword evidence="1" id="KW-0812">Transmembrane</keyword>